<evidence type="ECO:0000256" key="8">
    <source>
        <dbReference type="ARBA" id="ARBA00022989"/>
    </source>
</evidence>
<dbReference type="GO" id="GO:0140359">
    <property type="term" value="F:ABC-type transporter activity"/>
    <property type="evidence" value="ECO:0007669"/>
    <property type="project" value="InterPro"/>
</dbReference>
<dbReference type="SUPFAM" id="SSF90123">
    <property type="entry name" value="ABC transporter transmembrane region"/>
    <property type="match status" value="1"/>
</dbReference>
<dbReference type="RefSeq" id="WP_161698142.1">
    <property type="nucleotide sequence ID" value="NZ_JAAAMU010000005.1"/>
</dbReference>
<dbReference type="PROSITE" id="PS50929">
    <property type="entry name" value="ABC_TM1F"/>
    <property type="match status" value="1"/>
</dbReference>
<dbReference type="SMART" id="SM00382">
    <property type="entry name" value="AAA"/>
    <property type="match status" value="1"/>
</dbReference>
<feature type="transmembrane region" description="Helical" evidence="10">
    <location>
        <begin position="264"/>
        <end position="282"/>
    </location>
</feature>
<feature type="transmembrane region" description="Helical" evidence="10">
    <location>
        <begin position="70"/>
        <end position="93"/>
    </location>
</feature>
<dbReference type="PANTHER" id="PTHR24221">
    <property type="entry name" value="ATP-BINDING CASSETTE SUB-FAMILY B"/>
    <property type="match status" value="1"/>
</dbReference>
<dbReference type="PANTHER" id="PTHR24221:SF654">
    <property type="entry name" value="ATP-BINDING CASSETTE SUB-FAMILY B MEMBER 6"/>
    <property type="match status" value="1"/>
</dbReference>
<evidence type="ECO:0000256" key="4">
    <source>
        <dbReference type="ARBA" id="ARBA00022692"/>
    </source>
</evidence>
<dbReference type="Pfam" id="PF00005">
    <property type="entry name" value="ABC_tran"/>
    <property type="match status" value="1"/>
</dbReference>
<keyword evidence="3" id="KW-1003">Cell membrane</keyword>
<comment type="caution">
    <text evidence="13">The sequence shown here is derived from an EMBL/GenBank/DDBJ whole genome shotgun (WGS) entry which is preliminary data.</text>
</comment>
<dbReference type="Proteomes" id="UP000558113">
    <property type="component" value="Unassembled WGS sequence"/>
</dbReference>
<evidence type="ECO:0000259" key="12">
    <source>
        <dbReference type="PROSITE" id="PS50929"/>
    </source>
</evidence>
<evidence type="ECO:0000256" key="10">
    <source>
        <dbReference type="SAM" id="Phobius"/>
    </source>
</evidence>
<dbReference type="GO" id="GO:0005524">
    <property type="term" value="F:ATP binding"/>
    <property type="evidence" value="ECO:0007669"/>
    <property type="project" value="UniProtKB-KW"/>
</dbReference>
<evidence type="ECO:0000259" key="11">
    <source>
        <dbReference type="PROSITE" id="PS50893"/>
    </source>
</evidence>
<evidence type="ECO:0000313" key="13">
    <source>
        <dbReference type="EMBL" id="NBC69882.1"/>
    </source>
</evidence>
<dbReference type="OrthoDB" id="9770415at2"/>
<evidence type="ECO:0000256" key="1">
    <source>
        <dbReference type="ARBA" id="ARBA00004651"/>
    </source>
</evidence>
<dbReference type="Gene3D" id="3.40.50.300">
    <property type="entry name" value="P-loop containing nucleotide triphosphate hydrolases"/>
    <property type="match status" value="1"/>
</dbReference>
<keyword evidence="7 13" id="KW-0067">ATP-binding</keyword>
<gene>
    <name evidence="13" type="ORF">GT003_12860</name>
</gene>
<accession>A0A7X4YP36</accession>
<feature type="transmembrane region" description="Helical" evidence="10">
    <location>
        <begin position="176"/>
        <end position="193"/>
    </location>
</feature>
<keyword evidence="5" id="KW-0547">Nucleotide-binding</keyword>
<dbReference type="GO" id="GO:0034040">
    <property type="term" value="F:ATPase-coupled lipid transmembrane transporter activity"/>
    <property type="evidence" value="ECO:0007669"/>
    <property type="project" value="TreeGrafter"/>
</dbReference>
<dbReference type="InterPro" id="IPR036640">
    <property type="entry name" value="ABC1_TM_sf"/>
</dbReference>
<dbReference type="AlphaFoldDB" id="A0A7X4YP36"/>
<dbReference type="InterPro" id="IPR027417">
    <property type="entry name" value="P-loop_NTPase"/>
</dbReference>
<keyword evidence="2" id="KW-0813">Transport</keyword>
<dbReference type="EMBL" id="JAAAMU010000005">
    <property type="protein sequence ID" value="NBC69882.1"/>
    <property type="molecule type" value="Genomic_DNA"/>
</dbReference>
<evidence type="ECO:0000256" key="9">
    <source>
        <dbReference type="ARBA" id="ARBA00023136"/>
    </source>
</evidence>
<feature type="transmembrane region" description="Helical" evidence="10">
    <location>
        <begin position="153"/>
        <end position="170"/>
    </location>
</feature>
<keyword evidence="4 10" id="KW-0812">Transmembrane</keyword>
<dbReference type="Pfam" id="PF00664">
    <property type="entry name" value="ABC_membrane"/>
    <property type="match status" value="1"/>
</dbReference>
<protein>
    <submittedName>
        <fullName evidence="13">ATP-binding cassette domain-containing protein</fullName>
    </submittedName>
</protein>
<evidence type="ECO:0000313" key="14">
    <source>
        <dbReference type="Proteomes" id="UP000558113"/>
    </source>
</evidence>
<dbReference type="SUPFAM" id="SSF52540">
    <property type="entry name" value="P-loop containing nucleoside triphosphate hydrolases"/>
    <property type="match status" value="1"/>
</dbReference>
<dbReference type="InterPro" id="IPR003439">
    <property type="entry name" value="ABC_transporter-like_ATP-bd"/>
</dbReference>
<feature type="domain" description="ABC transmembrane type-1" evidence="12">
    <location>
        <begin position="21"/>
        <end position="318"/>
    </location>
</feature>
<keyword evidence="6" id="KW-0378">Hydrolase</keyword>
<evidence type="ECO:0000256" key="2">
    <source>
        <dbReference type="ARBA" id="ARBA00022448"/>
    </source>
</evidence>
<dbReference type="PROSITE" id="PS00211">
    <property type="entry name" value="ABC_TRANSPORTER_1"/>
    <property type="match status" value="1"/>
</dbReference>
<evidence type="ECO:0000256" key="3">
    <source>
        <dbReference type="ARBA" id="ARBA00022475"/>
    </source>
</evidence>
<evidence type="ECO:0000256" key="7">
    <source>
        <dbReference type="ARBA" id="ARBA00022840"/>
    </source>
</evidence>
<proteinExistence type="predicted"/>
<feature type="transmembrane region" description="Helical" evidence="10">
    <location>
        <begin position="20"/>
        <end position="50"/>
    </location>
</feature>
<comment type="subcellular location">
    <subcellularLocation>
        <location evidence="1">Cell membrane</location>
        <topology evidence="1">Multi-pass membrane protein</topology>
    </subcellularLocation>
</comment>
<name>A0A7X4YP36_9BACL</name>
<keyword evidence="6" id="KW-0788">Thiol protease</keyword>
<feature type="domain" description="ABC transporter" evidence="11">
    <location>
        <begin position="358"/>
        <end position="595"/>
    </location>
</feature>
<dbReference type="FunFam" id="3.40.50.300:FF:000299">
    <property type="entry name" value="ABC transporter ATP-binding protein/permease"/>
    <property type="match status" value="1"/>
</dbReference>
<dbReference type="GO" id="GO:0005886">
    <property type="term" value="C:plasma membrane"/>
    <property type="evidence" value="ECO:0007669"/>
    <property type="project" value="UniProtKB-SubCell"/>
</dbReference>
<dbReference type="InterPro" id="IPR039421">
    <property type="entry name" value="Type_1_exporter"/>
</dbReference>
<keyword evidence="6" id="KW-0645">Protease</keyword>
<dbReference type="GO" id="GO:0008234">
    <property type="term" value="F:cysteine-type peptidase activity"/>
    <property type="evidence" value="ECO:0007669"/>
    <property type="project" value="UniProtKB-KW"/>
</dbReference>
<sequence length="602" mass="67300">MVQIGFYLKKMQTYAGRSFYLYLVGMVAISFLESISIYMIIPMLSLIGIFKLQTGAIPLLEPLTDVLHRLPVSGALPIILFLYLFLIVGQSLLQKAQTVSGTKLHQGFIKHLRTDIYKTLLQADWSFFLRKRRSDISHLLTSELARVSQGTILTLRLMTSLLFTVIQIVFACWVSMKLTLLVLAAGLALSLFARKFIRQASALGDATTELSQSYFSGITEHFNGIKDIKSNQLEQAHYTWFQQLCTKMEDNQIRFSSMQTTSQAYYKIASAFMIVLCIYLSISVLHVGAGQLMLVVVIFSRLWPRFTDIQSSLEQIMSSLPAFKSVLNLQKECEEAYEAGIVESKDNVNVDLTDSRSIECRNVSFRYHSDAQAPYVLRDISLQIPAKSMTAIVGKSGAGKSTLIDMLIGLIQPLQGEVVVDGVALTDSNRTSMRRDVSYVSQDPFLFHTSIRENLLLVKADAKTEELWEALAFAVADEFVRKLPQGLDTIIGDRGIRLSGGERQRIVLARAILRKPAILVLDEATSALDNENESRIQQALDQLKEKMTLIVIAHRLSTIRNADQVIVLDRGSIIQRGAYQQLAREAKGTFSELLAFQSGANA</sequence>
<dbReference type="InterPro" id="IPR011527">
    <property type="entry name" value="ABC1_TM_dom"/>
</dbReference>
<dbReference type="InterPro" id="IPR017871">
    <property type="entry name" value="ABC_transporter-like_CS"/>
</dbReference>
<evidence type="ECO:0000256" key="5">
    <source>
        <dbReference type="ARBA" id="ARBA00022741"/>
    </source>
</evidence>
<dbReference type="InterPro" id="IPR003593">
    <property type="entry name" value="AAA+_ATPase"/>
</dbReference>
<keyword evidence="9 10" id="KW-0472">Membrane</keyword>
<keyword evidence="8 10" id="KW-1133">Transmembrane helix</keyword>
<dbReference type="Gene3D" id="1.20.1560.10">
    <property type="entry name" value="ABC transporter type 1, transmembrane domain"/>
    <property type="match status" value="1"/>
</dbReference>
<evidence type="ECO:0000256" key="6">
    <source>
        <dbReference type="ARBA" id="ARBA00022807"/>
    </source>
</evidence>
<reference evidence="13 14" key="1">
    <citation type="submission" date="2020-01" db="EMBL/GenBank/DDBJ databases">
        <title>Paenibacillus soybeanensis sp. nov. isolated from the nodules of soybean (Glycine max(L.) Merr).</title>
        <authorList>
            <person name="Wang H."/>
        </authorList>
    </citation>
    <scope>NUCLEOTIDE SEQUENCE [LARGE SCALE GENOMIC DNA]</scope>
    <source>
        <strain evidence="13 14">DSM 23054</strain>
    </source>
</reference>
<dbReference type="GO" id="GO:0016887">
    <property type="term" value="F:ATP hydrolysis activity"/>
    <property type="evidence" value="ECO:0007669"/>
    <property type="project" value="InterPro"/>
</dbReference>
<dbReference type="PROSITE" id="PS50893">
    <property type="entry name" value="ABC_TRANSPORTER_2"/>
    <property type="match status" value="1"/>
</dbReference>
<organism evidence="13 14">
    <name type="scientific">Paenibacillus sacheonensis</name>
    <dbReference type="NCBI Taxonomy" id="742054"/>
    <lineage>
        <taxon>Bacteria</taxon>
        <taxon>Bacillati</taxon>
        <taxon>Bacillota</taxon>
        <taxon>Bacilli</taxon>
        <taxon>Bacillales</taxon>
        <taxon>Paenibacillaceae</taxon>
        <taxon>Paenibacillus</taxon>
    </lineage>
</organism>
<keyword evidence="14" id="KW-1185">Reference proteome</keyword>